<dbReference type="PANTHER" id="PTHR43788:SF8">
    <property type="entry name" value="DNA-BINDING PROTEIN SMUBP-2"/>
    <property type="match status" value="1"/>
</dbReference>
<dbReference type="SUPFAM" id="SSF53098">
    <property type="entry name" value="Ribonuclease H-like"/>
    <property type="match status" value="1"/>
</dbReference>
<evidence type="ECO:0000259" key="6">
    <source>
        <dbReference type="Pfam" id="PF13482"/>
    </source>
</evidence>
<accession>A0A378I0C0</accession>
<evidence type="ECO:0000256" key="1">
    <source>
        <dbReference type="ARBA" id="ARBA00022741"/>
    </source>
</evidence>
<keyword evidence="1" id="KW-0547">Nucleotide-binding</keyword>
<evidence type="ECO:0000259" key="5">
    <source>
        <dbReference type="Pfam" id="PF13087"/>
    </source>
</evidence>
<keyword evidence="3 7" id="KW-0347">Helicase</keyword>
<evidence type="ECO:0000256" key="4">
    <source>
        <dbReference type="ARBA" id="ARBA00022840"/>
    </source>
</evidence>
<reference evidence="7 8" key="1">
    <citation type="submission" date="2018-06" db="EMBL/GenBank/DDBJ databases">
        <authorList>
            <consortium name="Pathogen Informatics"/>
            <person name="Doyle S."/>
        </authorList>
    </citation>
    <scope>NUCLEOTIDE SEQUENCE [LARGE SCALE GENOMIC DNA]</scope>
    <source>
        <strain evidence="7 8">NCTC13315</strain>
    </source>
</reference>
<dbReference type="Pfam" id="PF13087">
    <property type="entry name" value="AAA_12"/>
    <property type="match status" value="1"/>
</dbReference>
<dbReference type="InterPro" id="IPR027417">
    <property type="entry name" value="P-loop_NTPase"/>
</dbReference>
<evidence type="ECO:0000313" key="8">
    <source>
        <dbReference type="Proteomes" id="UP000254968"/>
    </source>
</evidence>
<feature type="domain" description="YprB ribonuclease H-like" evidence="6">
    <location>
        <begin position="317"/>
        <end position="493"/>
    </location>
</feature>
<dbReference type="CDD" id="cd17934">
    <property type="entry name" value="DEXXQc_Upf1-like"/>
    <property type="match status" value="1"/>
</dbReference>
<proteinExistence type="predicted"/>
<dbReference type="SUPFAM" id="SSF52540">
    <property type="entry name" value="P-loop containing nucleoside triphosphate hydrolases"/>
    <property type="match status" value="1"/>
</dbReference>
<dbReference type="NCBIfam" id="TIGR03491">
    <property type="entry name" value="TM0106 family RecB-like putative nuclease"/>
    <property type="match status" value="1"/>
</dbReference>
<dbReference type="InterPro" id="IPR012337">
    <property type="entry name" value="RNaseH-like_sf"/>
</dbReference>
<dbReference type="Gene3D" id="3.40.50.300">
    <property type="entry name" value="P-loop containing nucleotide triphosphate hydrolases"/>
    <property type="match status" value="2"/>
</dbReference>
<dbReference type="InterPro" id="IPR041679">
    <property type="entry name" value="DNA2/NAM7-like_C"/>
</dbReference>
<dbReference type="InterPro" id="IPR019993">
    <property type="entry name" value="RecB_nuclease_TM0106_put"/>
</dbReference>
<keyword evidence="8" id="KW-1185">Reference proteome</keyword>
<evidence type="ECO:0000256" key="3">
    <source>
        <dbReference type="ARBA" id="ARBA00022806"/>
    </source>
</evidence>
<dbReference type="Proteomes" id="UP000254968">
    <property type="component" value="Unassembled WGS sequence"/>
</dbReference>
<dbReference type="CDD" id="cd18808">
    <property type="entry name" value="SF1_C_Upf1"/>
    <property type="match status" value="1"/>
</dbReference>
<dbReference type="InterPro" id="IPR011604">
    <property type="entry name" value="PDDEXK-like_dom_sf"/>
</dbReference>
<dbReference type="GO" id="GO:0005524">
    <property type="term" value="F:ATP binding"/>
    <property type="evidence" value="ECO:0007669"/>
    <property type="project" value="UniProtKB-KW"/>
</dbReference>
<dbReference type="InterPro" id="IPR038720">
    <property type="entry name" value="YprB_RNase_H-like_dom"/>
</dbReference>
<dbReference type="GO" id="GO:0043139">
    <property type="term" value="F:5'-3' DNA helicase activity"/>
    <property type="evidence" value="ECO:0007669"/>
    <property type="project" value="TreeGrafter"/>
</dbReference>
<keyword evidence="4" id="KW-0067">ATP-binding</keyword>
<name>A0A378I0C0_9GAMM</name>
<dbReference type="OrthoDB" id="9757917at2"/>
<dbReference type="AlphaFoldDB" id="A0A378I0C0"/>
<evidence type="ECO:0000256" key="2">
    <source>
        <dbReference type="ARBA" id="ARBA00022801"/>
    </source>
</evidence>
<organism evidence="7 8">
    <name type="scientific">Legionella beliardensis</name>
    <dbReference type="NCBI Taxonomy" id="91822"/>
    <lineage>
        <taxon>Bacteria</taxon>
        <taxon>Pseudomonadati</taxon>
        <taxon>Pseudomonadota</taxon>
        <taxon>Gammaproteobacteria</taxon>
        <taxon>Legionellales</taxon>
        <taxon>Legionellaceae</taxon>
        <taxon>Legionella</taxon>
    </lineage>
</organism>
<dbReference type="RefSeq" id="WP_115302171.1">
    <property type="nucleotide sequence ID" value="NZ_CAAAHO010000001.1"/>
</dbReference>
<gene>
    <name evidence="7" type="ORF">NCTC13315_00952</name>
</gene>
<dbReference type="PANTHER" id="PTHR43788">
    <property type="entry name" value="DNA2/NAM7 HELICASE FAMILY MEMBER"/>
    <property type="match status" value="1"/>
</dbReference>
<dbReference type="Gene3D" id="3.90.320.10">
    <property type="match status" value="1"/>
</dbReference>
<dbReference type="EMBL" id="UGNV01000001">
    <property type="protein sequence ID" value="STX28422.1"/>
    <property type="molecule type" value="Genomic_DNA"/>
</dbReference>
<protein>
    <submittedName>
        <fullName evidence="7">Putative RNA helicase</fullName>
    </submittedName>
</protein>
<sequence>MRQLDNNRTLFSPTDLTNFLGCQHATYLDLKCFREEIPPPVVNESNRLLQEKGFEHEKNYLKQLREQNKKIIEISRTTTLTESIKLTQEALHTGADVIYQAHLHDDFWTGHADFLIKVDIPSSLGSYSYQVIDTKLTRTPEPKHLIQLCAYTDLLSKLQSLLPKQMALVLGDSQQRPFNYSDFAYYYKIIKNNFEGYANNPPTQSSPKPCEHCKVCHWQSRCKEQWQTEDHLSLVANIKRAEIDQLNKGGITTVAALANLADDFPLEEMNLEILQRLREQARLQLYKRETGHEKYELLTPIPHKGFERLPQPNEGDLFFDMEGDPLYPQGLEYLFGVYFQENKQWHFKAFWAHNHPDEKKTFKQFMKFLKQHLTRFPDAHIYHYNHYENTALKRLACRYGVCEDQVDNLLREKKLVDLYKVVREGIRISESGYSIKDLEVFYMDKRDNSVQTAMDSIDVYNQWLITKNPQLLNDIEEYNKVDCISTLKLRDWLISIKPINTAWFRKEEEVKKTKPRSPSQRNEPEITYEQYQKLLKTKIENKKLSERLINLLEYHKRESKPKWWSVFERQDKFDYELIEDTECLGGLTLLGEPISEKRSYIYTYRFPPQEFKLHAGSSVLNTASTKGAGTIVELNDEQRLVKIKLGKASGELPPHLSISPTGPRDTKKIRSALYRVADNILNANDKYQAILDILNKRAPYLNNKLAGQPIINSDKLQDETFEAIKALNNSYLFIQGPPGTGKTYTSSHIIVELLKNNKKIGIASNSHKAIHNLLGKIEKVAIEQSFHFKGIKRSSENEDSYEGTFISNNKSGNIIPSDYSLYAGTAWFFVDEFFEENPLDYLFIDEAGQVCLANVVAMGTATKNIILVGDQMQLAQPMQGTHPGESGLSILDFLLGNHATVSPDRGIFLKDSYRMRPSICNFISQAFYDGLLNAHPSVNKYQLFFNNVNLPNDGICIVPMDHEGCSQKSVEEGEIIKSLYKTLIEQKFKDDEDQRKLTPADILIVSPYNVQVNYLRSILPAGARVGTIDKFQGQEAAIVLISMATSSAEDLPRNIEFLYSKNRLNVAISRAHCLAIVVFSKKLLNITCKTIEQMKLVNSLCWLYDYGQKIY</sequence>
<dbReference type="InterPro" id="IPR050534">
    <property type="entry name" value="Coronavir_polyprotein_1ab"/>
</dbReference>
<dbReference type="GO" id="GO:0016787">
    <property type="term" value="F:hydrolase activity"/>
    <property type="evidence" value="ECO:0007669"/>
    <property type="project" value="UniProtKB-KW"/>
</dbReference>
<dbReference type="InterPro" id="IPR047187">
    <property type="entry name" value="SF1_C_Upf1"/>
</dbReference>
<dbReference type="Pfam" id="PF13482">
    <property type="entry name" value="RNase_H_2"/>
    <property type="match status" value="1"/>
</dbReference>
<feature type="domain" description="DNA2/NAM7 helicase-like C-terminal" evidence="5">
    <location>
        <begin position="903"/>
        <end position="1080"/>
    </location>
</feature>
<evidence type="ECO:0000313" key="7">
    <source>
        <dbReference type="EMBL" id="STX28422.1"/>
    </source>
</evidence>
<dbReference type="Pfam" id="PF13245">
    <property type="entry name" value="AAA_19"/>
    <property type="match status" value="1"/>
</dbReference>
<keyword evidence="2" id="KW-0378">Hydrolase</keyword>